<evidence type="ECO:0000259" key="4">
    <source>
        <dbReference type="PROSITE" id="PS50871"/>
    </source>
</evidence>
<evidence type="ECO:0000256" key="2">
    <source>
        <dbReference type="ARBA" id="ARBA00022525"/>
    </source>
</evidence>
<evidence type="ECO:0000256" key="3">
    <source>
        <dbReference type="ARBA" id="ARBA00022729"/>
    </source>
</evidence>
<reference evidence="5" key="2">
    <citation type="submission" date="2025-08" db="UniProtKB">
        <authorList>
            <consortium name="Ensembl"/>
        </authorList>
    </citation>
    <scope>IDENTIFICATION</scope>
</reference>
<dbReference type="SMART" id="SM00110">
    <property type="entry name" value="C1Q"/>
    <property type="match status" value="2"/>
</dbReference>
<dbReference type="AlphaFoldDB" id="A0A8C5DNH3"/>
<proteinExistence type="predicted"/>
<dbReference type="GO" id="GO:0005576">
    <property type="term" value="C:extracellular region"/>
    <property type="evidence" value="ECO:0007669"/>
    <property type="project" value="UniProtKB-SubCell"/>
</dbReference>
<dbReference type="PRINTS" id="PR00007">
    <property type="entry name" value="COMPLEMNTC1Q"/>
</dbReference>
<protein>
    <recommendedName>
        <fullName evidence="4">C1q domain-containing protein</fullName>
    </recommendedName>
</protein>
<dbReference type="InterPro" id="IPR008983">
    <property type="entry name" value="Tumour_necrosis_fac-like_dom"/>
</dbReference>
<dbReference type="SUPFAM" id="SSF49842">
    <property type="entry name" value="TNF-like"/>
    <property type="match status" value="2"/>
</dbReference>
<feature type="domain" description="C1q" evidence="4">
    <location>
        <begin position="38"/>
        <end position="179"/>
    </location>
</feature>
<accession>A0A8C5DNH3</accession>
<organism evidence="5 6">
    <name type="scientific">Gouania willdenowi</name>
    <name type="common">Blunt-snouted clingfish</name>
    <name type="synonym">Lepadogaster willdenowi</name>
    <dbReference type="NCBI Taxonomy" id="441366"/>
    <lineage>
        <taxon>Eukaryota</taxon>
        <taxon>Metazoa</taxon>
        <taxon>Chordata</taxon>
        <taxon>Craniata</taxon>
        <taxon>Vertebrata</taxon>
        <taxon>Euteleostomi</taxon>
        <taxon>Actinopterygii</taxon>
        <taxon>Neopterygii</taxon>
        <taxon>Teleostei</taxon>
        <taxon>Neoteleostei</taxon>
        <taxon>Acanthomorphata</taxon>
        <taxon>Ovalentaria</taxon>
        <taxon>Blenniimorphae</taxon>
        <taxon>Blenniiformes</taxon>
        <taxon>Gobiesocoidei</taxon>
        <taxon>Gobiesocidae</taxon>
        <taxon>Gobiesocinae</taxon>
        <taxon>Gouania</taxon>
    </lineage>
</organism>
<dbReference type="Proteomes" id="UP000694680">
    <property type="component" value="Chromosome 14"/>
</dbReference>
<dbReference type="InterPro" id="IPR050822">
    <property type="entry name" value="Cerebellin_Synaptic_Org"/>
</dbReference>
<reference evidence="5" key="1">
    <citation type="submission" date="2020-06" db="EMBL/GenBank/DDBJ databases">
        <authorList>
            <consortium name="Wellcome Sanger Institute Data Sharing"/>
        </authorList>
    </citation>
    <scope>NUCLEOTIDE SEQUENCE [LARGE SCALE GENOMIC DNA]</scope>
</reference>
<comment type="subcellular location">
    <subcellularLocation>
        <location evidence="1">Secreted</location>
    </subcellularLocation>
</comment>
<name>A0A8C5DNH3_GOUWI</name>
<evidence type="ECO:0000313" key="6">
    <source>
        <dbReference type="Proteomes" id="UP000694680"/>
    </source>
</evidence>
<dbReference type="Gene3D" id="2.60.120.40">
    <property type="match status" value="2"/>
</dbReference>
<reference evidence="5" key="3">
    <citation type="submission" date="2025-09" db="UniProtKB">
        <authorList>
            <consortium name="Ensembl"/>
        </authorList>
    </citation>
    <scope>IDENTIFICATION</scope>
</reference>
<dbReference type="PROSITE" id="PS50871">
    <property type="entry name" value="C1Q"/>
    <property type="match status" value="2"/>
</dbReference>
<evidence type="ECO:0000256" key="1">
    <source>
        <dbReference type="ARBA" id="ARBA00004613"/>
    </source>
</evidence>
<dbReference type="Ensembl" id="ENSGWIT00000009506.1">
    <property type="protein sequence ID" value="ENSGWIP00000008509.1"/>
    <property type="gene ID" value="ENSGWIG00000005025.1"/>
</dbReference>
<dbReference type="PANTHER" id="PTHR22923:SF102">
    <property type="entry name" value="CEREBELLIN 13-RELATED"/>
    <property type="match status" value="1"/>
</dbReference>
<keyword evidence="2" id="KW-0964">Secreted</keyword>
<dbReference type="InterPro" id="IPR001073">
    <property type="entry name" value="C1q_dom"/>
</dbReference>
<feature type="domain" description="C1q" evidence="4">
    <location>
        <begin position="211"/>
        <end position="350"/>
    </location>
</feature>
<keyword evidence="3" id="KW-0732">Signal</keyword>
<dbReference type="Pfam" id="PF00386">
    <property type="entry name" value="C1q"/>
    <property type="match status" value="2"/>
</dbReference>
<keyword evidence="6" id="KW-1185">Reference proteome</keyword>
<dbReference type="PANTHER" id="PTHR22923">
    <property type="entry name" value="CEREBELLIN-RELATED"/>
    <property type="match status" value="1"/>
</dbReference>
<evidence type="ECO:0000313" key="5">
    <source>
        <dbReference type="Ensembl" id="ENSGWIP00000008509.1"/>
    </source>
</evidence>
<sequence>LVYFTADLGQQRRFVILSQCHISPVPGPSAAVKGLFSLTVSKVAFSTSLLASGSGYTGPFNTDTNLIFKNVYENLGNAYNPHTGLFTAPVRGVYHFEFYIHGTSKYYSGAFLVKNGQQICMAFDSTSSGRTAASNGATLLLEVGDVVFLRLGQPNPRISGPTCFTPKFTYFHLIQLLSYPCLLGFNCPDERAGSGCPVPGPSAAVKGLFSLTVRQVAFSTSLLASGAGHTGPFNTHTNLIFRHVFENIGNAYNPQTGRFTAPVRGAYHFEFYIYGLGHPSHGSGATLMKNEQLICIAFEHQPSHASASSNGVTLLLEVGDVVFLRQWVNTWIYDNTSHHTTFSGHLLFTM</sequence>